<evidence type="ECO:0000313" key="5">
    <source>
        <dbReference type="Proteomes" id="UP001293718"/>
    </source>
</evidence>
<evidence type="ECO:0000256" key="1">
    <source>
        <dbReference type="ARBA" id="ARBA00023054"/>
    </source>
</evidence>
<dbReference type="EMBL" id="JAXOJX010000001">
    <property type="protein sequence ID" value="MDZ5455297.1"/>
    <property type="molecule type" value="Genomic_DNA"/>
</dbReference>
<accession>A0ABU5I882</accession>
<dbReference type="Gene3D" id="3.40.50.300">
    <property type="entry name" value="P-loop containing nucleotide triphosphate hydrolases"/>
    <property type="match status" value="2"/>
</dbReference>
<keyword evidence="3" id="KW-1133">Transmembrane helix</keyword>
<feature type="transmembrane region" description="Helical" evidence="3">
    <location>
        <begin position="649"/>
        <end position="670"/>
    </location>
</feature>
<gene>
    <name evidence="4" type="ORF">SM757_01795</name>
</gene>
<proteinExistence type="predicted"/>
<geneLocation type="plasmid" evidence="4">
    <name>unnamed</name>
</geneLocation>
<evidence type="ECO:0000256" key="3">
    <source>
        <dbReference type="SAM" id="Phobius"/>
    </source>
</evidence>
<dbReference type="SUPFAM" id="SSF52540">
    <property type="entry name" value="P-loop containing nucleoside triphosphate hydrolases"/>
    <property type="match status" value="2"/>
</dbReference>
<evidence type="ECO:0008006" key="6">
    <source>
        <dbReference type="Google" id="ProtNLM"/>
    </source>
</evidence>
<dbReference type="RefSeq" id="WP_322463992.1">
    <property type="nucleotide sequence ID" value="NZ_JAXOJX010000001.1"/>
</dbReference>
<evidence type="ECO:0000313" key="4">
    <source>
        <dbReference type="EMBL" id="MDZ5455297.1"/>
    </source>
</evidence>
<comment type="caution">
    <text evidence="4">The sequence shown here is derived from an EMBL/GenBank/DDBJ whole genome shotgun (WGS) entry which is preliminary data.</text>
</comment>
<dbReference type="PANTHER" id="PTHR23160:SF19">
    <property type="entry name" value="MYOSIN HEAVY CHAIN-RELATED PROTEIN"/>
    <property type="match status" value="1"/>
</dbReference>
<keyword evidence="1 2" id="KW-0175">Coiled coil</keyword>
<sequence>MLAQRTSQVQSLDLPRKTQNNNPAYIYDEIIASVQESIDRITQSPSPRLDHESVAHEKEKALALLNDYKLKISGALEELRSLAEWDVFTISMYGETNAGKSTIIETLRILLGEPSKRETQAKFRSIAQRVQFNGEHIATLQDRLKAAAAQKQLSEQDLQALRLRHSGAEDGLQQRLKQLKSDAQHKRSALSLWQKIFHLFKKLEEEKQLADEARNLQHLQAQHRASEHEYQARIDDAGAQAQRHKQELACIQDSLAQLAPLQDGSIIGNGHSDFTLESQSYHFDVQGQKITLLDVPGIEGEESKVSEAINGAVKKSHAVLYITRKPSPPNKGEGNQLGTLEKIRQHLGSQTEVWAVYNKGITNPMALRGPQLLNDGESASLQDLEKELRAQLGDSYQGCISLSSLPAFYSATDCLLPTNSHYKNRQKFLAGMDAEALLEKSNFSSFVRFISQEICRGYKEKIHRSNVRKIQVGVQDGQRMLDEMFKTFSTARQNLSKQHKSTTRELDNLEDAIARRIKSRCRDRLAEAKTKKRQAIYCHIEDDLSNDDFKLMLESTIDALKTELVEDLQEALHAEVEVFEAEIKEVVTRFKKNADEILELNINRHFGAGPGHFALEFKIDNGINTFGLLSSLGGATAMIWAAFFSSNPLGWTLAAALGAVTLIFSLYKSVRSFFSTSYKMEQQRKSADENLAKVFDKIEDMLDERLAEAAGEMKQTIDKLKQQLSAPLHSVMAVIQALQTASKDMAHIESKIA</sequence>
<keyword evidence="4" id="KW-0614">Plasmid</keyword>
<protein>
    <recommendedName>
        <fullName evidence="6">G domain-containing protein</fullName>
    </recommendedName>
</protein>
<keyword evidence="5" id="KW-1185">Reference proteome</keyword>
<dbReference type="InterPro" id="IPR027417">
    <property type="entry name" value="P-loop_NTPase"/>
</dbReference>
<dbReference type="Proteomes" id="UP001293718">
    <property type="component" value="Unassembled WGS sequence"/>
</dbReference>
<keyword evidence="3" id="KW-0472">Membrane</keyword>
<name>A0ABU5I882_9BURK</name>
<dbReference type="PANTHER" id="PTHR23160">
    <property type="entry name" value="SYNAPTONEMAL COMPLEX PROTEIN-RELATED"/>
    <property type="match status" value="1"/>
</dbReference>
<organism evidence="4 5">
    <name type="scientific">Azohydromonas lata</name>
    <dbReference type="NCBI Taxonomy" id="45677"/>
    <lineage>
        <taxon>Bacteria</taxon>
        <taxon>Pseudomonadati</taxon>
        <taxon>Pseudomonadota</taxon>
        <taxon>Betaproteobacteria</taxon>
        <taxon>Burkholderiales</taxon>
        <taxon>Sphaerotilaceae</taxon>
        <taxon>Azohydromonas</taxon>
    </lineage>
</organism>
<keyword evidence="3" id="KW-0812">Transmembrane</keyword>
<evidence type="ECO:0000256" key="2">
    <source>
        <dbReference type="SAM" id="Coils"/>
    </source>
</evidence>
<feature type="coiled-coil region" evidence="2">
    <location>
        <begin position="137"/>
        <end position="164"/>
    </location>
</feature>
<reference evidence="4 5" key="1">
    <citation type="submission" date="2023-11" db="EMBL/GenBank/DDBJ databases">
        <title>Draft genome of Azohydromonas lata strain H1 (DSM1123), a polyhydroxyalkanoate producer.</title>
        <authorList>
            <person name="Traversa D."/>
            <person name="D'Addabbo P."/>
            <person name="Pazzani C."/>
            <person name="Manzari C."/>
            <person name="Chiara M."/>
            <person name="Scrascia M."/>
        </authorList>
    </citation>
    <scope>NUCLEOTIDE SEQUENCE [LARGE SCALE GENOMIC DNA]</scope>
    <source>
        <strain evidence="4 5">H1</strain>
        <plasmid evidence="4">unnamed</plasmid>
    </source>
</reference>
<feature type="coiled-coil region" evidence="2">
    <location>
        <begin position="202"/>
        <end position="247"/>
    </location>
</feature>